<protein>
    <submittedName>
        <fullName evidence="2">Alpha/beta fold hydrolase</fullName>
    </submittedName>
</protein>
<organism evidence="2 3">
    <name type="scientific">Acinetobacter schindleri</name>
    <dbReference type="NCBI Taxonomy" id="108981"/>
    <lineage>
        <taxon>Bacteria</taxon>
        <taxon>Pseudomonadati</taxon>
        <taxon>Pseudomonadota</taxon>
        <taxon>Gammaproteobacteria</taxon>
        <taxon>Moraxellales</taxon>
        <taxon>Moraxellaceae</taxon>
        <taxon>Acinetobacter</taxon>
    </lineage>
</organism>
<dbReference type="Pfam" id="PF00561">
    <property type="entry name" value="Abhydrolase_1"/>
    <property type="match status" value="1"/>
</dbReference>
<evidence type="ECO:0000259" key="1">
    <source>
        <dbReference type="Pfam" id="PF00561"/>
    </source>
</evidence>
<name>A0AAE6WU56_9GAMM</name>
<dbReference type="RefSeq" id="WP_163171248.1">
    <property type="nucleotide sequence ID" value="NZ_CP044463.1"/>
</dbReference>
<dbReference type="PANTHER" id="PTHR36837:SF4">
    <property type="entry name" value="BLR0908 PROTEIN"/>
    <property type="match status" value="1"/>
</dbReference>
<dbReference type="PANTHER" id="PTHR36837">
    <property type="entry name" value="POLY(3-HYDROXYALKANOATE) POLYMERASE SUBUNIT PHAC"/>
    <property type="match status" value="1"/>
</dbReference>
<sequence>MIQLKQNLQRQQKKLKHLRARFFSSSSLVLSQKTPFEYIKETELYKVRHYPAPERKFKEPLVFVAPLAINMGIYDLYPYRSLVKHFQHSGFEVYLVEWNRFSFKHKELNFLSFIDQSIPDAIEHICEHADSPYISLHGWSMAGVFVTLYTALHSPEHVKNLMVMGSPIDSYASGRIGKLFETTNKLISQNPALRNTVHKGLIPKHYIHTPGILNALGFKLLDPVGWFKSQKQFLLNLEKPDYVYEHATMGHFLNKMIDYPGGINQDMVLYLWLQNPLKDGSINLHSNKIDLKNISCSLMVGAGLTDQIVTREAAEPLTQLTSSKDITFTLIPGGHLGLMSNQKTANTFWPKLTTWLEQRSTRLAQ</sequence>
<proteinExistence type="predicted"/>
<feature type="domain" description="AB hydrolase-1" evidence="1">
    <location>
        <begin position="76"/>
        <end position="339"/>
    </location>
</feature>
<gene>
    <name evidence="2" type="ORF">FSC10_06755</name>
</gene>
<dbReference type="SUPFAM" id="SSF53474">
    <property type="entry name" value="alpha/beta-Hydrolases"/>
    <property type="match status" value="1"/>
</dbReference>
<keyword evidence="2" id="KW-0378">Hydrolase</keyword>
<dbReference type="InterPro" id="IPR029058">
    <property type="entry name" value="AB_hydrolase_fold"/>
</dbReference>
<evidence type="ECO:0000313" key="3">
    <source>
        <dbReference type="Proteomes" id="UP000503505"/>
    </source>
</evidence>
<dbReference type="Gene3D" id="3.40.50.1820">
    <property type="entry name" value="alpha/beta hydrolase"/>
    <property type="match status" value="1"/>
</dbReference>
<dbReference type="EMBL" id="CP044463">
    <property type="protein sequence ID" value="QIC67085.1"/>
    <property type="molecule type" value="Genomic_DNA"/>
</dbReference>
<dbReference type="GO" id="GO:0016787">
    <property type="term" value="F:hydrolase activity"/>
    <property type="evidence" value="ECO:0007669"/>
    <property type="project" value="UniProtKB-KW"/>
</dbReference>
<dbReference type="InterPro" id="IPR000073">
    <property type="entry name" value="AB_hydrolase_1"/>
</dbReference>
<dbReference type="InterPro" id="IPR051321">
    <property type="entry name" value="PHA/PHB_synthase"/>
</dbReference>
<evidence type="ECO:0000313" key="2">
    <source>
        <dbReference type="EMBL" id="QIC67085.1"/>
    </source>
</evidence>
<dbReference type="Proteomes" id="UP000503505">
    <property type="component" value="Chromosome"/>
</dbReference>
<reference evidence="2 3" key="1">
    <citation type="submission" date="2019-09" db="EMBL/GenBank/DDBJ databases">
        <title>Non-baumannii Acinetobacter spp. carrying blaNDM-1 isolated in China.</title>
        <authorList>
            <person name="Cui C."/>
            <person name="Chen C."/>
            <person name="Sun J."/>
            <person name="Liu Y."/>
        </authorList>
    </citation>
    <scope>NUCLEOTIDE SEQUENCE [LARGE SCALE GENOMIC DNA]</scope>
    <source>
        <strain evidence="2 3">HZE23-1</strain>
    </source>
</reference>
<accession>A0AAE6WU56</accession>
<dbReference type="AlphaFoldDB" id="A0AAE6WU56"/>